<dbReference type="AlphaFoldDB" id="A0A117QQI2"/>
<dbReference type="GeneID" id="91423584"/>
<comment type="caution">
    <text evidence="2">The sequence shown here is derived from an EMBL/GenBank/DDBJ whole genome shotgun (WGS) entry which is preliminary data.</text>
</comment>
<sequence>MAGHRTRTTLAACAALSLAALAGAATAPPGNAAAGERTVAVARKAPLPVLVDCFDKARVRPADFVLACGDGNSRLVSLHWSQWNARKAVGRGVNVVNDCKPYCAAGTFRSYPVRVRLDRPASWTKHPGVPHYTRLTLVYPDGRPAGYRPVVTYQLWN</sequence>
<feature type="chain" id="PRO_5038380924" description="Secreted protein" evidence="1">
    <location>
        <begin position="28"/>
        <end position="157"/>
    </location>
</feature>
<evidence type="ECO:0000313" key="2">
    <source>
        <dbReference type="EMBL" id="KUN41276.1"/>
    </source>
</evidence>
<evidence type="ECO:0000313" key="3">
    <source>
        <dbReference type="Proteomes" id="UP000053271"/>
    </source>
</evidence>
<proteinExistence type="predicted"/>
<name>A0A117QQI2_9ACTN</name>
<reference evidence="2 3" key="1">
    <citation type="submission" date="2015-10" db="EMBL/GenBank/DDBJ databases">
        <title>Draft genome sequence of Streptomyces longwoodensis DSM 41677, type strain for the species Streptomyces longwoodensis.</title>
        <authorList>
            <person name="Ruckert C."/>
            <person name="Winkler A."/>
            <person name="Kalinowski J."/>
            <person name="Kampfer P."/>
            <person name="Glaeser S."/>
        </authorList>
    </citation>
    <scope>NUCLEOTIDE SEQUENCE [LARGE SCALE GENOMIC DNA]</scope>
    <source>
        <strain evidence="2 3">DSM 41677</strain>
    </source>
</reference>
<protein>
    <recommendedName>
        <fullName evidence="4">Secreted protein</fullName>
    </recommendedName>
</protein>
<feature type="signal peptide" evidence="1">
    <location>
        <begin position="1"/>
        <end position="27"/>
    </location>
</feature>
<accession>A0A117QQI2</accession>
<dbReference type="RefSeq" id="WP_067228233.1">
    <property type="nucleotide sequence ID" value="NZ_JBFACV010000055.1"/>
</dbReference>
<gene>
    <name evidence="2" type="ORF">AQJ30_02960</name>
</gene>
<dbReference type="EMBL" id="LMWS01000004">
    <property type="protein sequence ID" value="KUN41276.1"/>
    <property type="molecule type" value="Genomic_DNA"/>
</dbReference>
<evidence type="ECO:0008006" key="4">
    <source>
        <dbReference type="Google" id="ProtNLM"/>
    </source>
</evidence>
<evidence type="ECO:0000256" key="1">
    <source>
        <dbReference type="SAM" id="SignalP"/>
    </source>
</evidence>
<dbReference type="Proteomes" id="UP000053271">
    <property type="component" value="Unassembled WGS sequence"/>
</dbReference>
<organism evidence="2 3">
    <name type="scientific">Streptomyces longwoodensis</name>
    <dbReference type="NCBI Taxonomy" id="68231"/>
    <lineage>
        <taxon>Bacteria</taxon>
        <taxon>Bacillati</taxon>
        <taxon>Actinomycetota</taxon>
        <taxon>Actinomycetes</taxon>
        <taxon>Kitasatosporales</taxon>
        <taxon>Streptomycetaceae</taxon>
        <taxon>Streptomyces</taxon>
    </lineage>
</organism>
<keyword evidence="1" id="KW-0732">Signal</keyword>
<dbReference type="STRING" id="68231.AQJ30_02960"/>
<keyword evidence="3" id="KW-1185">Reference proteome</keyword>